<comment type="similarity">
    <text evidence="1">Belongs to the LysR transcriptional regulatory family.</text>
</comment>
<dbReference type="CDD" id="cd08422">
    <property type="entry name" value="PBP2_CrgA_like"/>
    <property type="match status" value="1"/>
</dbReference>
<dbReference type="PRINTS" id="PR00039">
    <property type="entry name" value="HTHLYSR"/>
</dbReference>
<dbReference type="InterPro" id="IPR058163">
    <property type="entry name" value="LysR-type_TF_proteobact-type"/>
</dbReference>
<keyword evidence="7" id="KW-1185">Reference proteome</keyword>
<evidence type="ECO:0000256" key="2">
    <source>
        <dbReference type="ARBA" id="ARBA00023015"/>
    </source>
</evidence>
<evidence type="ECO:0000256" key="3">
    <source>
        <dbReference type="ARBA" id="ARBA00023125"/>
    </source>
</evidence>
<evidence type="ECO:0000256" key="1">
    <source>
        <dbReference type="ARBA" id="ARBA00009437"/>
    </source>
</evidence>
<dbReference type="InterPro" id="IPR036390">
    <property type="entry name" value="WH_DNA-bd_sf"/>
</dbReference>
<dbReference type="Proteomes" id="UP000295293">
    <property type="component" value="Unassembled WGS sequence"/>
</dbReference>
<dbReference type="OrthoDB" id="9810065at2"/>
<keyword evidence="3" id="KW-0238">DNA-binding</keyword>
<dbReference type="GO" id="GO:0006351">
    <property type="term" value="P:DNA-templated transcription"/>
    <property type="evidence" value="ECO:0007669"/>
    <property type="project" value="TreeGrafter"/>
</dbReference>
<dbReference type="FunFam" id="1.10.10.10:FF:000001">
    <property type="entry name" value="LysR family transcriptional regulator"/>
    <property type="match status" value="1"/>
</dbReference>
<reference evidence="6 7" key="1">
    <citation type="submission" date="2019-03" db="EMBL/GenBank/DDBJ databases">
        <title>Genomic Encyclopedia of Type Strains, Phase IV (KMG-IV): sequencing the most valuable type-strain genomes for metagenomic binning, comparative biology and taxonomic classification.</title>
        <authorList>
            <person name="Goeker M."/>
        </authorList>
    </citation>
    <scope>NUCLEOTIDE SEQUENCE [LARGE SCALE GENOMIC DNA]</scope>
    <source>
        <strain evidence="6 7">DSM 21667</strain>
    </source>
</reference>
<feature type="domain" description="HTH lysR-type" evidence="5">
    <location>
        <begin position="1"/>
        <end position="59"/>
    </location>
</feature>
<evidence type="ECO:0000259" key="5">
    <source>
        <dbReference type="PROSITE" id="PS50931"/>
    </source>
</evidence>
<dbReference type="InterPro" id="IPR005119">
    <property type="entry name" value="LysR_subst-bd"/>
</dbReference>
<dbReference type="GO" id="GO:0043565">
    <property type="term" value="F:sequence-specific DNA binding"/>
    <property type="evidence" value="ECO:0007669"/>
    <property type="project" value="TreeGrafter"/>
</dbReference>
<dbReference type="Pfam" id="PF03466">
    <property type="entry name" value="LysR_substrate"/>
    <property type="match status" value="1"/>
</dbReference>
<dbReference type="EMBL" id="SNZH01000010">
    <property type="protein sequence ID" value="TDR41609.1"/>
    <property type="molecule type" value="Genomic_DNA"/>
</dbReference>
<sequence length="304" mass="33420">MKALIELEFFVRAADSGSFSAAARSLDLSPAAASAAIKRLETELHTRLFVRSTRSLRLTPDGERFLQHCRLALQTLSDGQQALRGDGSQLHGQLQLSLPSDLGRGSVLGWLDEFLAHHPGLRLRVQLSDRLADVYRQPVDLALRYGAPADSALVALPLLPHNRRVACAAPAYLQRHGRPQQPQDLKRHNCLRFLLSDDVHARWRFHGNSGDSVVAVDGDRVSDDGDAVRRWAVAGHGIAFKSWLDVCSDVQAGRLEVLLADWRGEAAPLNLVCADRRLLSPAVHALREHLQQCCARLPLPPAPA</sequence>
<accession>A0A4R6YT94</accession>
<organism evidence="6 7">
    <name type="scientific">Tahibacter aquaticus</name>
    <dbReference type="NCBI Taxonomy" id="520092"/>
    <lineage>
        <taxon>Bacteria</taxon>
        <taxon>Pseudomonadati</taxon>
        <taxon>Pseudomonadota</taxon>
        <taxon>Gammaproteobacteria</taxon>
        <taxon>Lysobacterales</taxon>
        <taxon>Rhodanobacteraceae</taxon>
        <taxon>Tahibacter</taxon>
    </lineage>
</organism>
<dbReference type="FunFam" id="3.40.190.290:FF:000001">
    <property type="entry name" value="Transcriptional regulator, LysR family"/>
    <property type="match status" value="1"/>
</dbReference>
<protein>
    <submittedName>
        <fullName evidence="6">LysR family transcriptional regulator</fullName>
    </submittedName>
</protein>
<dbReference type="GO" id="GO:0003700">
    <property type="term" value="F:DNA-binding transcription factor activity"/>
    <property type="evidence" value="ECO:0007669"/>
    <property type="project" value="InterPro"/>
</dbReference>
<dbReference type="RefSeq" id="WP_133819690.1">
    <property type="nucleotide sequence ID" value="NZ_SNZH01000010.1"/>
</dbReference>
<comment type="caution">
    <text evidence="6">The sequence shown here is derived from an EMBL/GenBank/DDBJ whole genome shotgun (WGS) entry which is preliminary data.</text>
</comment>
<dbReference type="InterPro" id="IPR000847">
    <property type="entry name" value="LysR_HTH_N"/>
</dbReference>
<dbReference type="Pfam" id="PF00126">
    <property type="entry name" value="HTH_1"/>
    <property type="match status" value="1"/>
</dbReference>
<keyword evidence="4" id="KW-0804">Transcription</keyword>
<proteinExistence type="inferred from homology"/>
<evidence type="ECO:0000313" key="7">
    <source>
        <dbReference type="Proteomes" id="UP000295293"/>
    </source>
</evidence>
<dbReference type="SUPFAM" id="SSF46785">
    <property type="entry name" value="Winged helix' DNA-binding domain"/>
    <property type="match status" value="1"/>
</dbReference>
<dbReference type="Gene3D" id="3.40.190.290">
    <property type="match status" value="1"/>
</dbReference>
<keyword evidence="2" id="KW-0805">Transcription regulation</keyword>
<dbReference type="PANTHER" id="PTHR30537:SF21">
    <property type="entry name" value="HTH-TYPE TRANSCRIPTIONAL REGULATOR SINR-RELATED"/>
    <property type="match status" value="1"/>
</dbReference>
<dbReference type="AlphaFoldDB" id="A0A4R6YT94"/>
<dbReference type="Gene3D" id="1.10.10.10">
    <property type="entry name" value="Winged helix-like DNA-binding domain superfamily/Winged helix DNA-binding domain"/>
    <property type="match status" value="1"/>
</dbReference>
<gene>
    <name evidence="6" type="ORF">DFR29_11092</name>
</gene>
<evidence type="ECO:0000256" key="4">
    <source>
        <dbReference type="ARBA" id="ARBA00023163"/>
    </source>
</evidence>
<name>A0A4R6YT94_9GAMM</name>
<dbReference type="InterPro" id="IPR036388">
    <property type="entry name" value="WH-like_DNA-bd_sf"/>
</dbReference>
<evidence type="ECO:0000313" key="6">
    <source>
        <dbReference type="EMBL" id="TDR41609.1"/>
    </source>
</evidence>
<dbReference type="PANTHER" id="PTHR30537">
    <property type="entry name" value="HTH-TYPE TRANSCRIPTIONAL REGULATOR"/>
    <property type="match status" value="1"/>
</dbReference>
<dbReference type="SUPFAM" id="SSF53850">
    <property type="entry name" value="Periplasmic binding protein-like II"/>
    <property type="match status" value="1"/>
</dbReference>
<dbReference type="PROSITE" id="PS50931">
    <property type="entry name" value="HTH_LYSR"/>
    <property type="match status" value="1"/>
</dbReference>